<dbReference type="GO" id="GO:0019805">
    <property type="term" value="P:quinolinate biosynthetic process"/>
    <property type="evidence" value="ECO:0007669"/>
    <property type="project" value="UniProtKB-UniRule"/>
</dbReference>
<comment type="function">
    <text evidence="2 8">Catalyzes the oxidative ring opening of 3-hydroxyanthranilate to 2-amino-3-carboxymuconate semialdehyde, which spontaneously cyclizes to quinolinate.</text>
</comment>
<proteinExistence type="inferred from homology"/>
<reference evidence="9 10" key="1">
    <citation type="submission" date="2019-04" db="EMBL/GenBank/DDBJ databases">
        <title>Corynebacterium endometrii sp. nov., isolated from the uterus of a cow with endometritis.</title>
        <authorList>
            <person name="Ballas P."/>
            <person name="Ruckert C."/>
            <person name="Wagener K."/>
            <person name="Drillich M."/>
            <person name="Kaempfer P."/>
            <person name="Busse H.-J."/>
            <person name="Ehling-Schulz M."/>
        </authorList>
    </citation>
    <scope>NUCLEOTIDE SEQUENCE [LARGE SCALE GENOMIC DNA]</scope>
    <source>
        <strain evidence="9 10">LMM-1653</strain>
    </source>
</reference>
<keyword evidence="10" id="KW-1185">Reference proteome</keyword>
<evidence type="ECO:0000313" key="10">
    <source>
        <dbReference type="Proteomes" id="UP000296352"/>
    </source>
</evidence>
<evidence type="ECO:0000256" key="2">
    <source>
        <dbReference type="ARBA" id="ARBA00002752"/>
    </source>
</evidence>
<keyword evidence="7 8" id="KW-0408">Iron</keyword>
<dbReference type="PANTHER" id="PTHR15497">
    <property type="entry name" value="3-HYDROXYANTHRANILATE 3,4-DIOXYGENASE"/>
    <property type="match status" value="1"/>
</dbReference>
<dbReference type="OrthoDB" id="5002379at2"/>
<dbReference type="GO" id="GO:0008198">
    <property type="term" value="F:ferrous iron binding"/>
    <property type="evidence" value="ECO:0007669"/>
    <property type="project" value="UniProtKB-UniRule"/>
</dbReference>
<evidence type="ECO:0000256" key="5">
    <source>
        <dbReference type="ARBA" id="ARBA00022964"/>
    </source>
</evidence>
<protein>
    <recommendedName>
        <fullName evidence="8">3-hydroxyanthranilate 3,4-dioxygenase</fullName>
        <ecNumber evidence="8">1.13.11.6</ecNumber>
    </recommendedName>
    <alternativeName>
        <fullName evidence="8">3-hydroxyanthranilate oxygenase</fullName>
        <shortName evidence="8">3-HAO</shortName>
    </alternativeName>
    <alternativeName>
        <fullName evidence="8">3-hydroxyanthranilic acid dioxygenase</fullName>
        <shortName evidence="8">HAD</shortName>
    </alternativeName>
</protein>
<evidence type="ECO:0000256" key="7">
    <source>
        <dbReference type="ARBA" id="ARBA00023004"/>
    </source>
</evidence>
<dbReference type="Gene3D" id="2.60.120.10">
    <property type="entry name" value="Jelly Rolls"/>
    <property type="match status" value="1"/>
</dbReference>
<dbReference type="EC" id="1.13.11.6" evidence="8"/>
<dbReference type="AlphaFoldDB" id="A0A4P7QF31"/>
<dbReference type="EMBL" id="CP039247">
    <property type="protein sequence ID" value="QCB27990.1"/>
    <property type="molecule type" value="Genomic_DNA"/>
</dbReference>
<name>A0A4P7QF31_9CORY</name>
<dbReference type="Pfam" id="PF06052">
    <property type="entry name" value="3-HAO"/>
    <property type="match status" value="1"/>
</dbReference>
<feature type="binding site" evidence="8">
    <location>
        <position position="98"/>
    </location>
    <ligand>
        <name>substrate</name>
    </ligand>
</feature>
<dbReference type="Proteomes" id="UP000296352">
    <property type="component" value="Chromosome"/>
</dbReference>
<dbReference type="SUPFAM" id="SSF51182">
    <property type="entry name" value="RmlC-like cupins"/>
    <property type="match status" value="1"/>
</dbReference>
<evidence type="ECO:0000256" key="8">
    <source>
        <dbReference type="HAMAP-Rule" id="MF_00825"/>
    </source>
</evidence>
<dbReference type="NCBIfam" id="TIGR03037">
    <property type="entry name" value="anthran_nbaC"/>
    <property type="match status" value="1"/>
</dbReference>
<evidence type="ECO:0000256" key="6">
    <source>
        <dbReference type="ARBA" id="ARBA00023002"/>
    </source>
</evidence>
<dbReference type="KEGG" id="cee:CENDO_03480"/>
<feature type="binding site" evidence="8">
    <location>
        <position position="56"/>
    </location>
    <ligand>
        <name>Fe cation</name>
        <dbReference type="ChEBI" id="CHEBI:24875"/>
        <label>1</label>
        <note>catalytic</note>
    </ligand>
</feature>
<keyword evidence="6 8" id="KW-0560">Oxidoreductase</keyword>
<sequence>MAIPGAFNFMQWIEDNKESLKPPVNNKAMIVNEDFIIMIVGGPNERLDYHHEPYSEWFYQLKGNMHVNIIEDGKIRRVDIKEGETWMLPPNTSHSPQRPEEGSIGLVVEQVRRPGETEYFQWFCQECANKVYEIEVQLEDIEKDLPLVYEEFSKTTDEQRTCSNCGTVHPPRIAK</sequence>
<gene>
    <name evidence="8 9" type="primary">nbaC</name>
    <name evidence="9" type="ORF">CENDO_03480</name>
</gene>
<keyword evidence="3 8" id="KW-0662">Pyridine nucleotide biosynthesis</keyword>
<evidence type="ECO:0000256" key="3">
    <source>
        <dbReference type="ARBA" id="ARBA00022642"/>
    </source>
</evidence>
<comment type="cofactor">
    <cofactor evidence="1 8">
        <name>Fe(2+)</name>
        <dbReference type="ChEBI" id="CHEBI:29033"/>
    </cofactor>
</comment>
<feature type="binding site" evidence="8">
    <location>
        <position position="50"/>
    </location>
    <ligand>
        <name>Fe cation</name>
        <dbReference type="ChEBI" id="CHEBI:24875"/>
        <label>1</label>
        <note>catalytic</note>
    </ligand>
</feature>
<dbReference type="CDD" id="cd06123">
    <property type="entry name" value="cupin_HAO"/>
    <property type="match status" value="1"/>
</dbReference>
<dbReference type="GO" id="GO:0009435">
    <property type="term" value="P:NAD+ biosynthetic process"/>
    <property type="evidence" value="ECO:0007669"/>
    <property type="project" value="UniProtKB-UniPathway"/>
</dbReference>
<dbReference type="HAMAP" id="MF_00825">
    <property type="entry name" value="3_HAO"/>
    <property type="match status" value="1"/>
</dbReference>
<keyword evidence="5 8" id="KW-0223">Dioxygenase</keyword>
<feature type="binding site" evidence="8">
    <location>
        <position position="109"/>
    </location>
    <ligand>
        <name>substrate</name>
    </ligand>
</feature>
<dbReference type="GO" id="GO:0000334">
    <property type="term" value="F:3-hydroxyanthranilate 3,4-dioxygenase activity"/>
    <property type="evidence" value="ECO:0007669"/>
    <property type="project" value="UniProtKB-UniRule"/>
</dbReference>
<dbReference type="PANTHER" id="PTHR15497:SF1">
    <property type="entry name" value="3-HYDROXYANTHRANILATE 3,4-DIOXYGENASE"/>
    <property type="match status" value="1"/>
</dbReference>
<comment type="catalytic activity">
    <reaction evidence="8">
        <text>3-hydroxyanthranilate + O2 = (2Z,4Z)-2-amino-3-carboxymuconate 6-semialdehyde</text>
        <dbReference type="Rhea" id="RHEA:17953"/>
        <dbReference type="ChEBI" id="CHEBI:15379"/>
        <dbReference type="ChEBI" id="CHEBI:36559"/>
        <dbReference type="ChEBI" id="CHEBI:77612"/>
        <dbReference type="EC" id="1.13.11.6"/>
    </reaction>
</comment>
<dbReference type="InterPro" id="IPR011051">
    <property type="entry name" value="RmlC_Cupin_sf"/>
</dbReference>
<dbReference type="GO" id="GO:0043420">
    <property type="term" value="P:anthranilate metabolic process"/>
    <property type="evidence" value="ECO:0007669"/>
    <property type="project" value="UniProtKB-UniRule"/>
</dbReference>
<dbReference type="GO" id="GO:0006569">
    <property type="term" value="P:L-tryptophan catabolic process"/>
    <property type="evidence" value="ECO:0007669"/>
    <property type="project" value="UniProtKB-UniRule"/>
</dbReference>
<organism evidence="9 10">
    <name type="scientific">Corynebacterium endometrii</name>
    <dbReference type="NCBI Taxonomy" id="2488819"/>
    <lineage>
        <taxon>Bacteria</taxon>
        <taxon>Bacillati</taxon>
        <taxon>Actinomycetota</taxon>
        <taxon>Actinomycetes</taxon>
        <taxon>Mycobacteriales</taxon>
        <taxon>Corynebacteriaceae</taxon>
        <taxon>Corynebacterium</taxon>
    </lineage>
</organism>
<comment type="pathway">
    <text evidence="8">Cofactor biosynthesis; NAD(+) biosynthesis; quinolinate from L-kynurenine: step 3/3.</text>
</comment>
<evidence type="ECO:0000256" key="4">
    <source>
        <dbReference type="ARBA" id="ARBA00022723"/>
    </source>
</evidence>
<feature type="binding site" evidence="8">
    <location>
        <position position="46"/>
    </location>
    <ligand>
        <name>O2</name>
        <dbReference type="ChEBI" id="CHEBI:15379"/>
    </ligand>
</feature>
<dbReference type="UniPathway" id="UPA00253">
    <property type="reaction ID" value="UER00330"/>
</dbReference>
<comment type="similarity">
    <text evidence="8">Belongs to the 3-HAO family.</text>
</comment>
<evidence type="ECO:0000256" key="1">
    <source>
        <dbReference type="ARBA" id="ARBA00001954"/>
    </source>
</evidence>
<dbReference type="NCBIfam" id="NF009763">
    <property type="entry name" value="PRK13264.1"/>
    <property type="match status" value="1"/>
</dbReference>
<dbReference type="InterPro" id="IPR010329">
    <property type="entry name" value="3hydroanth_dOase"/>
</dbReference>
<dbReference type="RefSeq" id="WP_136140791.1">
    <property type="nucleotide sequence ID" value="NZ_CP039247.1"/>
</dbReference>
<feature type="binding site" evidence="8">
    <location>
        <position position="56"/>
    </location>
    <ligand>
        <name>substrate</name>
    </ligand>
</feature>
<comment type="caution">
    <text evidence="8">Lacks conserved residue(s) required for the propagation of feature annotation.</text>
</comment>
<feature type="binding site" evidence="8">
    <location>
        <position position="94"/>
    </location>
    <ligand>
        <name>Fe cation</name>
        <dbReference type="ChEBI" id="CHEBI:24875"/>
        <label>1</label>
        <note>catalytic</note>
    </ligand>
</feature>
<keyword evidence="4 8" id="KW-0479">Metal-binding</keyword>
<accession>A0A4P7QF31</accession>
<evidence type="ECO:0000313" key="9">
    <source>
        <dbReference type="EMBL" id="QCB27990.1"/>
    </source>
</evidence>
<dbReference type="InterPro" id="IPR014710">
    <property type="entry name" value="RmlC-like_jellyroll"/>
</dbReference>